<organism evidence="1 2">
    <name type="scientific">Vibrio jasicida</name>
    <dbReference type="NCBI Taxonomy" id="766224"/>
    <lineage>
        <taxon>Bacteria</taxon>
        <taxon>Pseudomonadati</taxon>
        <taxon>Pseudomonadota</taxon>
        <taxon>Gammaproteobacteria</taxon>
        <taxon>Vibrionales</taxon>
        <taxon>Vibrionaceae</taxon>
        <taxon>Vibrio</taxon>
    </lineage>
</organism>
<comment type="caution">
    <text evidence="1">The sequence shown here is derived from an EMBL/GenBank/DDBJ whole genome shotgun (WGS) entry which is preliminary data.</text>
</comment>
<proteinExistence type="predicted"/>
<name>A0AAU9QSH1_9VIBR</name>
<accession>A0AAU9QSH1</accession>
<evidence type="ECO:0000313" key="2">
    <source>
        <dbReference type="Proteomes" id="UP001295462"/>
    </source>
</evidence>
<protein>
    <submittedName>
        <fullName evidence="1">Uncharacterized protein</fullName>
    </submittedName>
</protein>
<evidence type="ECO:0000313" key="1">
    <source>
        <dbReference type="EMBL" id="CAH1598488.1"/>
    </source>
</evidence>
<gene>
    <name evidence="1" type="ORF">THF1A12_360052</name>
</gene>
<dbReference type="Proteomes" id="UP001295462">
    <property type="component" value="Unassembled WGS sequence"/>
</dbReference>
<sequence length="112" mass="12931">MFPSVLKGIEALLTPIPTPQLSSFSMAEYSSSLAIDNGTVKSRGNTNLCFIFHSFHFTRVQEALFNYSPSLDDYQRLETLTQNILYTKILLKRRINRYVLQLFIFDEIAGFR</sequence>
<dbReference type="EMBL" id="CAKMUD010000090">
    <property type="protein sequence ID" value="CAH1598488.1"/>
    <property type="molecule type" value="Genomic_DNA"/>
</dbReference>
<dbReference type="AlphaFoldDB" id="A0AAU9QSH1"/>
<reference evidence="1" key="1">
    <citation type="submission" date="2022-01" db="EMBL/GenBank/DDBJ databases">
        <authorList>
            <person name="Lagorce A."/>
        </authorList>
    </citation>
    <scope>NUCLEOTIDE SEQUENCE</scope>
    <source>
        <strain evidence="1">Th15_F1_A12</strain>
    </source>
</reference>